<reference evidence="1" key="1">
    <citation type="submission" date="2023-03" db="EMBL/GenBank/DDBJ databases">
        <authorList>
            <person name="Karpo H.E."/>
            <person name="McAvaddy O.H."/>
            <person name="Miller J.S."/>
            <person name="Popovich S.X."/>
            <person name="Sunnen C.N."/>
            <person name="Garlena R.A."/>
            <person name="Russell D.A."/>
            <person name="Pope W.H."/>
            <person name="Jacobs-Sera D."/>
            <person name="Hatfull G.F."/>
        </authorList>
    </citation>
    <scope>NUCLEOTIDE SEQUENCE</scope>
</reference>
<dbReference type="KEGG" id="vg:80559459"/>
<organism evidence="1 2">
    <name type="scientific">Gordonia phage Tarzan</name>
    <dbReference type="NCBI Taxonomy" id="3038367"/>
    <lineage>
        <taxon>Viruses</taxon>
        <taxon>Duplodnaviria</taxon>
        <taxon>Heunggongvirae</taxon>
        <taxon>Uroviricota</taxon>
        <taxon>Caudoviricetes</taxon>
        <taxon>Santhisvirus</taxon>
        <taxon>Santhisvirus tarzan</taxon>
    </lineage>
</organism>
<dbReference type="Proteomes" id="UP001241621">
    <property type="component" value="Segment"/>
</dbReference>
<sequence length="63" mass="6864">MTAPIGDAGGLLDLDPVAAGLRAVDEVVTEIRAFGYGFVRLAEADRRIAERLANRDYRFLGEL</sequence>
<proteinExistence type="predicted"/>
<evidence type="ECO:0000313" key="2">
    <source>
        <dbReference type="Proteomes" id="UP001241621"/>
    </source>
</evidence>
<dbReference type="RefSeq" id="YP_010842639.1">
    <property type="nucleotide sequence ID" value="NC_079143.1"/>
</dbReference>
<dbReference type="EMBL" id="OQ709200">
    <property type="protein sequence ID" value="WGH20075.1"/>
    <property type="molecule type" value="Genomic_DNA"/>
</dbReference>
<keyword evidence="2" id="KW-1185">Reference proteome</keyword>
<protein>
    <submittedName>
        <fullName evidence="1">Uncharacterized protein</fullName>
    </submittedName>
</protein>
<accession>A0AAF0GFD5</accession>
<evidence type="ECO:0000313" key="1">
    <source>
        <dbReference type="EMBL" id="WGH20075.1"/>
    </source>
</evidence>
<dbReference type="GeneID" id="80559459"/>
<gene>
    <name evidence="1" type="primary">41</name>
</gene>
<name>A0AAF0GFD5_9CAUD</name>